<evidence type="ECO:0000313" key="3">
    <source>
        <dbReference type="EMBL" id="CAF1527240.1"/>
    </source>
</evidence>
<comment type="caution">
    <text evidence="2">The sequence shown here is derived from an EMBL/GenBank/DDBJ whole genome shotgun (WGS) entry which is preliminary data.</text>
</comment>
<dbReference type="Proteomes" id="UP000663852">
    <property type="component" value="Unassembled WGS sequence"/>
</dbReference>
<dbReference type="Proteomes" id="UP000663828">
    <property type="component" value="Unassembled WGS sequence"/>
</dbReference>
<evidence type="ECO:0000313" key="5">
    <source>
        <dbReference type="Proteomes" id="UP000663852"/>
    </source>
</evidence>
<dbReference type="OrthoDB" id="19657at2759"/>
<sequence>MLRKELLHMPLENGVRIAYRLSHSIDTSLPSIVMHHAFLMNSRFYDQQFKDSRYSNYNLISIDAHGHGETIGRGNDFTFWDSAADSLQLLTKLGVDQFYAMGSTQGGFIALRMALLEPNRVKGLILLSTSVYATPQQLKTYMQASRDQWCRTKIPSDEAMLVRAASFGGPTRVGRKVFRKIRDMWIQRYAGAECYDPALNCLLNREAIDDQLEKITVPTLVLHGTEDRIFTVEEAQTWTSKLPNLWKFVIVEHGVHYLSLTEPGIEVAAQLIPQFINETS</sequence>
<gene>
    <name evidence="2" type="ORF">EDS130_LOCUS34764</name>
    <name evidence="3" type="ORF">XAT740_LOCUS41197</name>
</gene>
<dbReference type="InterPro" id="IPR029058">
    <property type="entry name" value="AB_hydrolase_fold"/>
</dbReference>
<dbReference type="AlphaFoldDB" id="A0A815JEL8"/>
<dbReference type="PANTHER" id="PTHR43798">
    <property type="entry name" value="MONOACYLGLYCEROL LIPASE"/>
    <property type="match status" value="1"/>
</dbReference>
<keyword evidence="4" id="KW-1185">Reference proteome</keyword>
<dbReference type="PRINTS" id="PR00111">
    <property type="entry name" value="ABHYDROLASE"/>
</dbReference>
<dbReference type="Pfam" id="PF00561">
    <property type="entry name" value="Abhydrolase_1"/>
    <property type="match status" value="1"/>
</dbReference>
<dbReference type="EMBL" id="CAJNOR010004786">
    <property type="protein sequence ID" value="CAF1527240.1"/>
    <property type="molecule type" value="Genomic_DNA"/>
</dbReference>
<dbReference type="GO" id="GO:0047372">
    <property type="term" value="F:monoacylglycerol lipase activity"/>
    <property type="evidence" value="ECO:0007669"/>
    <property type="project" value="TreeGrafter"/>
</dbReference>
<evidence type="ECO:0000313" key="4">
    <source>
        <dbReference type="Proteomes" id="UP000663828"/>
    </source>
</evidence>
<dbReference type="GO" id="GO:0016020">
    <property type="term" value="C:membrane"/>
    <property type="evidence" value="ECO:0007669"/>
    <property type="project" value="TreeGrafter"/>
</dbReference>
<proteinExistence type="predicted"/>
<dbReference type="PANTHER" id="PTHR43798:SF33">
    <property type="entry name" value="HYDROLASE, PUTATIVE (AFU_ORTHOLOGUE AFUA_2G14860)-RELATED"/>
    <property type="match status" value="1"/>
</dbReference>
<protein>
    <recommendedName>
        <fullName evidence="1">AB hydrolase-1 domain-containing protein</fullName>
    </recommendedName>
</protein>
<accession>A0A815JEL8</accession>
<evidence type="ECO:0000259" key="1">
    <source>
        <dbReference type="Pfam" id="PF00561"/>
    </source>
</evidence>
<dbReference type="InterPro" id="IPR050266">
    <property type="entry name" value="AB_hydrolase_sf"/>
</dbReference>
<feature type="domain" description="AB hydrolase-1" evidence="1">
    <location>
        <begin position="30"/>
        <end position="263"/>
    </location>
</feature>
<organism evidence="2 5">
    <name type="scientific">Adineta ricciae</name>
    <name type="common">Rotifer</name>
    <dbReference type="NCBI Taxonomy" id="249248"/>
    <lineage>
        <taxon>Eukaryota</taxon>
        <taxon>Metazoa</taxon>
        <taxon>Spiralia</taxon>
        <taxon>Gnathifera</taxon>
        <taxon>Rotifera</taxon>
        <taxon>Eurotatoria</taxon>
        <taxon>Bdelloidea</taxon>
        <taxon>Adinetida</taxon>
        <taxon>Adinetidae</taxon>
        <taxon>Adineta</taxon>
    </lineage>
</organism>
<reference evidence="2" key="1">
    <citation type="submission" date="2021-02" db="EMBL/GenBank/DDBJ databases">
        <authorList>
            <person name="Nowell W R."/>
        </authorList>
    </citation>
    <scope>NUCLEOTIDE SEQUENCE</scope>
</reference>
<dbReference type="Gene3D" id="3.40.50.1820">
    <property type="entry name" value="alpha/beta hydrolase"/>
    <property type="match status" value="1"/>
</dbReference>
<dbReference type="SUPFAM" id="SSF53474">
    <property type="entry name" value="alpha/beta-Hydrolases"/>
    <property type="match status" value="1"/>
</dbReference>
<dbReference type="GO" id="GO:0046464">
    <property type="term" value="P:acylglycerol catabolic process"/>
    <property type="evidence" value="ECO:0007669"/>
    <property type="project" value="TreeGrafter"/>
</dbReference>
<dbReference type="EMBL" id="CAJNOJ010000296">
    <property type="protein sequence ID" value="CAF1378105.1"/>
    <property type="molecule type" value="Genomic_DNA"/>
</dbReference>
<dbReference type="InterPro" id="IPR000073">
    <property type="entry name" value="AB_hydrolase_1"/>
</dbReference>
<name>A0A815JEL8_ADIRI</name>
<evidence type="ECO:0000313" key="2">
    <source>
        <dbReference type="EMBL" id="CAF1378105.1"/>
    </source>
</evidence>